<comment type="caution">
    <text evidence="1">The sequence shown here is derived from an EMBL/GenBank/DDBJ whole genome shotgun (WGS) entry which is preliminary data.</text>
</comment>
<gene>
    <name evidence="1" type="ORF">AB8U03_15655</name>
</gene>
<name>A0ABV4BVS1_9CLOT</name>
<reference evidence="1 2" key="1">
    <citation type="submission" date="2024-08" db="EMBL/GenBank/DDBJ databases">
        <title>Clostridium lapicellarii sp. nov., and Clostridium renhuaiense sp. nov., two species isolated from the mud in a fermentation cellar used for producing sauce-flavour Chinese liquors.</title>
        <authorList>
            <person name="Yang F."/>
            <person name="Wang H."/>
            <person name="Chen L.Q."/>
            <person name="Zhou N."/>
            <person name="Lu J.J."/>
            <person name="Pu X.X."/>
            <person name="Wan B."/>
            <person name="Wang L."/>
            <person name="Liu S.J."/>
        </authorList>
    </citation>
    <scope>NUCLEOTIDE SEQUENCE [LARGE SCALE GENOMIC DNA]</scope>
    <source>
        <strain evidence="1 2">MT-5</strain>
    </source>
</reference>
<evidence type="ECO:0000313" key="1">
    <source>
        <dbReference type="EMBL" id="MEY8001605.1"/>
    </source>
</evidence>
<proteinExistence type="predicted"/>
<protein>
    <submittedName>
        <fullName evidence="1">Uncharacterized protein</fullName>
    </submittedName>
</protein>
<dbReference type="Proteomes" id="UP001564657">
    <property type="component" value="Unassembled WGS sequence"/>
</dbReference>
<accession>A0ABV4BVS1</accession>
<sequence length="140" mass="14884">MFETEEYRNRVLLAPQGTAAGAGGYLAPTPGTQYLTVRAIVNMGNVADLPLSLKYSDDAIGTNAADFEDVPIYINGVRQTSNGHEHTVSDDSGVFIVDFSVLPGQIPQGKTLGLAYGTSNLANFIAAELIEDTTYEPVEA</sequence>
<evidence type="ECO:0000313" key="2">
    <source>
        <dbReference type="Proteomes" id="UP001564657"/>
    </source>
</evidence>
<organism evidence="1 2">
    <name type="scientific">Clostridium moutaii</name>
    <dbReference type="NCBI Taxonomy" id="3240932"/>
    <lineage>
        <taxon>Bacteria</taxon>
        <taxon>Bacillati</taxon>
        <taxon>Bacillota</taxon>
        <taxon>Clostridia</taxon>
        <taxon>Eubacteriales</taxon>
        <taxon>Clostridiaceae</taxon>
        <taxon>Clostridium</taxon>
    </lineage>
</organism>
<keyword evidence="2" id="KW-1185">Reference proteome</keyword>
<dbReference type="EMBL" id="JBGEWD010000021">
    <property type="protein sequence ID" value="MEY8001605.1"/>
    <property type="molecule type" value="Genomic_DNA"/>
</dbReference>
<dbReference type="RefSeq" id="WP_369705498.1">
    <property type="nucleotide sequence ID" value="NZ_JBGEWD010000021.1"/>
</dbReference>